<dbReference type="Proteomes" id="UP000295793">
    <property type="component" value="Unassembled WGS sequence"/>
</dbReference>
<evidence type="ECO:0000256" key="3">
    <source>
        <dbReference type="ARBA" id="ARBA00011991"/>
    </source>
</evidence>
<evidence type="ECO:0000256" key="9">
    <source>
        <dbReference type="ARBA" id="ARBA00047340"/>
    </source>
</evidence>
<dbReference type="PANTHER" id="PTHR43463:SF1">
    <property type="entry name" value="NICOTINATE-NUCLEOTIDE--DIMETHYLBENZIMIDAZOLE PHOSPHORIBOSYLTRANSFERASE"/>
    <property type="match status" value="1"/>
</dbReference>
<proteinExistence type="inferred from homology"/>
<evidence type="ECO:0000313" key="12">
    <source>
        <dbReference type="Proteomes" id="UP000295793"/>
    </source>
</evidence>
<dbReference type="EC" id="2.4.2.21" evidence="3 10"/>
<dbReference type="InterPro" id="IPR017846">
    <property type="entry name" value="Nict_dMeBzImd_PRibTrfase_bact"/>
</dbReference>
<dbReference type="NCBIfam" id="TIGR03160">
    <property type="entry name" value="cobT_DBIPRT"/>
    <property type="match status" value="1"/>
</dbReference>
<dbReference type="FunFam" id="3.40.50.10210:FF:000001">
    <property type="entry name" value="Nicotinate-nucleotide--dimethylbenzimidazole phosphoribosyltransferase"/>
    <property type="match status" value="1"/>
</dbReference>
<comment type="function">
    <text evidence="10">Catalyzes the synthesis of alpha-ribazole-5'-phosphate from nicotinate mononucleotide (NAMN) and 5,6-dimethylbenzimidazole (DMB).</text>
</comment>
<dbReference type="HAMAP" id="MF_00230">
    <property type="entry name" value="CobT"/>
    <property type="match status" value="1"/>
</dbReference>
<dbReference type="Gene3D" id="1.10.1610.10">
    <property type="match status" value="1"/>
</dbReference>
<dbReference type="AlphaFoldDB" id="A0A4R3I8D4"/>
<keyword evidence="7 10" id="KW-0808">Transferase</keyword>
<keyword evidence="12" id="KW-1185">Reference proteome</keyword>
<evidence type="ECO:0000256" key="2">
    <source>
        <dbReference type="ARBA" id="ARBA00007110"/>
    </source>
</evidence>
<comment type="similarity">
    <text evidence="2 10">Belongs to the CobT family.</text>
</comment>
<dbReference type="NCBIfam" id="NF000996">
    <property type="entry name" value="PRK00105.1"/>
    <property type="match status" value="1"/>
</dbReference>
<dbReference type="CDD" id="cd02439">
    <property type="entry name" value="DMB-PRT_CobT"/>
    <property type="match status" value="1"/>
</dbReference>
<dbReference type="OrthoDB" id="9781491at2"/>
<comment type="pathway">
    <text evidence="1 10">Nucleoside biosynthesis; alpha-ribazole biosynthesis; alpha-ribazole from 5,6-dimethylbenzimidazole: step 1/2.</text>
</comment>
<feature type="active site" description="Proton acceptor" evidence="10">
    <location>
        <position position="304"/>
    </location>
</feature>
<comment type="catalytic activity">
    <reaction evidence="9 10">
        <text>5,6-dimethylbenzimidazole + nicotinate beta-D-ribonucleotide = alpha-ribazole 5'-phosphate + nicotinate + H(+)</text>
        <dbReference type="Rhea" id="RHEA:11196"/>
        <dbReference type="ChEBI" id="CHEBI:15378"/>
        <dbReference type="ChEBI" id="CHEBI:15890"/>
        <dbReference type="ChEBI" id="CHEBI:32544"/>
        <dbReference type="ChEBI" id="CHEBI:57502"/>
        <dbReference type="ChEBI" id="CHEBI:57918"/>
        <dbReference type="EC" id="2.4.2.21"/>
    </reaction>
</comment>
<dbReference type="UniPathway" id="UPA00061">
    <property type="reaction ID" value="UER00516"/>
</dbReference>
<evidence type="ECO:0000256" key="10">
    <source>
        <dbReference type="HAMAP-Rule" id="MF_00230"/>
    </source>
</evidence>
<reference evidence="11 12" key="1">
    <citation type="submission" date="2019-03" db="EMBL/GenBank/DDBJ databases">
        <title>Genomic Encyclopedia of Archaeal and Bacterial Type Strains, Phase II (KMG-II): from individual species to whole genera.</title>
        <authorList>
            <person name="Goeker M."/>
        </authorList>
    </citation>
    <scope>NUCLEOTIDE SEQUENCE [LARGE SCALE GENOMIC DNA]</scope>
    <source>
        <strain evidence="11 12">DSM 15388</strain>
    </source>
</reference>
<dbReference type="GO" id="GO:0009236">
    <property type="term" value="P:cobalamin biosynthetic process"/>
    <property type="evidence" value="ECO:0007669"/>
    <property type="project" value="UniProtKB-UniRule"/>
</dbReference>
<keyword evidence="6 10" id="KW-0328">Glycosyltransferase</keyword>
<dbReference type="SUPFAM" id="SSF52733">
    <property type="entry name" value="Nicotinate mononucleotide:5,6-dimethylbenzimidazole phosphoribosyltransferase (CobT)"/>
    <property type="match status" value="1"/>
</dbReference>
<protein>
    <recommendedName>
        <fullName evidence="4 10">Nicotinate-nucleotide--dimethylbenzimidazole phosphoribosyltransferase</fullName>
        <shortName evidence="10">NN:DBI PRT</shortName>
        <ecNumber evidence="3 10">2.4.2.21</ecNumber>
    </recommendedName>
    <alternativeName>
        <fullName evidence="8 10">N(1)-alpha-phosphoribosyltransferase</fullName>
    </alternativeName>
</protein>
<dbReference type="Gene3D" id="3.40.50.10210">
    <property type="match status" value="1"/>
</dbReference>
<evidence type="ECO:0000256" key="5">
    <source>
        <dbReference type="ARBA" id="ARBA00022573"/>
    </source>
</evidence>
<dbReference type="InterPro" id="IPR003200">
    <property type="entry name" value="Nict_dMeBzImd_PRibTrfase"/>
</dbReference>
<evidence type="ECO:0000256" key="4">
    <source>
        <dbReference type="ARBA" id="ARBA00015486"/>
    </source>
</evidence>
<name>A0A4R3I8D4_9GAMM</name>
<comment type="caution">
    <text evidence="11">The sequence shown here is derived from an EMBL/GenBank/DDBJ whole genome shotgun (WGS) entry which is preliminary data.</text>
</comment>
<dbReference type="PANTHER" id="PTHR43463">
    <property type="entry name" value="NICOTINATE-NUCLEOTIDE--DIMETHYLBENZIMIDAZOLE PHOSPHORIBOSYLTRANSFERASE"/>
    <property type="match status" value="1"/>
</dbReference>
<dbReference type="InterPro" id="IPR023195">
    <property type="entry name" value="Nict_dMeBzImd_PRibTrfase_N"/>
</dbReference>
<sequence>MTKNDLKIEILHKINNKTKPPGSLGQIEEIALQVGMAQKTEVPKVDKPQALVFGADHGVCAEGVNPFPQKVTELMMANFSAGGAAMNVFCRSNDIPLQIVNLGIVNPEAKWPNVLDKTIAAGTKNLRREPAMSMIECERAMAVGEQLARDAVATGCNLLIIGEMGIGNTTSASALLSALTAQSAEFTVGPGTGASPEQIETKITVINEALKRCQSTDPLTILAEVGGFEIAAMVGVLLTAEDLGCVVMVDGFISTAAALVAFKHQPSARDYWLFSHASAEPAHQLMIIELDAKPILNLSLHLGEGTGAALAYPLVKCAVAMLNEMATFQSAGIITE</sequence>
<evidence type="ECO:0000256" key="6">
    <source>
        <dbReference type="ARBA" id="ARBA00022676"/>
    </source>
</evidence>
<accession>A0A4R3I8D4</accession>
<evidence type="ECO:0000313" key="11">
    <source>
        <dbReference type="EMBL" id="TCS41581.1"/>
    </source>
</evidence>
<organism evidence="11 12">
    <name type="scientific">Reinekea marinisedimentorum</name>
    <dbReference type="NCBI Taxonomy" id="230495"/>
    <lineage>
        <taxon>Bacteria</taxon>
        <taxon>Pseudomonadati</taxon>
        <taxon>Pseudomonadota</taxon>
        <taxon>Gammaproteobacteria</taxon>
        <taxon>Oceanospirillales</taxon>
        <taxon>Saccharospirillaceae</taxon>
        <taxon>Reinekea</taxon>
    </lineage>
</organism>
<evidence type="ECO:0000256" key="7">
    <source>
        <dbReference type="ARBA" id="ARBA00022679"/>
    </source>
</evidence>
<evidence type="ECO:0000256" key="8">
    <source>
        <dbReference type="ARBA" id="ARBA00030686"/>
    </source>
</evidence>
<dbReference type="Pfam" id="PF02277">
    <property type="entry name" value="DBI_PRT"/>
    <property type="match status" value="1"/>
</dbReference>
<keyword evidence="5 10" id="KW-0169">Cobalamin biosynthesis</keyword>
<dbReference type="InterPro" id="IPR036087">
    <property type="entry name" value="Nict_dMeBzImd_PRibTrfase_sf"/>
</dbReference>
<dbReference type="RefSeq" id="WP_132700960.1">
    <property type="nucleotide sequence ID" value="NZ_SLZR01000005.1"/>
</dbReference>
<gene>
    <name evidence="10" type="primary">cobT</name>
    <name evidence="11" type="ORF">BCF53_1056</name>
</gene>
<dbReference type="EMBL" id="SLZR01000005">
    <property type="protein sequence ID" value="TCS41581.1"/>
    <property type="molecule type" value="Genomic_DNA"/>
</dbReference>
<dbReference type="GO" id="GO:0008939">
    <property type="term" value="F:nicotinate-nucleotide-dimethylbenzimidazole phosphoribosyltransferase activity"/>
    <property type="evidence" value="ECO:0007669"/>
    <property type="project" value="UniProtKB-UniRule"/>
</dbReference>
<evidence type="ECO:0000256" key="1">
    <source>
        <dbReference type="ARBA" id="ARBA00005049"/>
    </source>
</evidence>